<organism evidence="1 2">
    <name type="scientific">Clostridium estertheticum</name>
    <dbReference type="NCBI Taxonomy" id="238834"/>
    <lineage>
        <taxon>Bacteria</taxon>
        <taxon>Bacillati</taxon>
        <taxon>Bacillota</taxon>
        <taxon>Clostridia</taxon>
        <taxon>Eubacteriales</taxon>
        <taxon>Clostridiaceae</taxon>
        <taxon>Clostridium</taxon>
    </lineage>
</organism>
<dbReference type="Proteomes" id="UP001164733">
    <property type="component" value="Chromosome"/>
</dbReference>
<protein>
    <submittedName>
        <fullName evidence="1">Uncharacterized protein</fullName>
    </submittedName>
</protein>
<dbReference type="EMBL" id="CP086239">
    <property type="protein sequence ID" value="WAG61242.1"/>
    <property type="molecule type" value="Genomic_DNA"/>
</dbReference>
<dbReference type="AlphaFoldDB" id="A0AA47EJ94"/>
<reference evidence="1" key="1">
    <citation type="submission" date="2021-11" db="EMBL/GenBank/DDBJ databases">
        <title>Clostridia strains as spoilage organisms.</title>
        <authorList>
            <person name="Wambui J."/>
            <person name="Stevens M.J.A."/>
            <person name="Stephan R."/>
        </authorList>
    </citation>
    <scope>NUCLEOTIDE SEQUENCE</scope>
    <source>
        <strain evidence="1">CF009</strain>
    </source>
</reference>
<evidence type="ECO:0000313" key="1">
    <source>
        <dbReference type="EMBL" id="WAG61242.1"/>
    </source>
</evidence>
<accession>A0AA47EJ94</accession>
<sequence>MSLPNYVVNFDELADAIKSYLENGIKVDVGDITFSTIEMERLLQEISGKIQGIDYNSLITALNALGVKLDGLAGNLGISGTQKIYGKMLEIPAVKGLHTIEFKVPQKGRITGITYSLSAWNFLDSWDLVVEKENLFDKVRTKEYGEHKYFNVFYPVASGQIINFNFNNESGSSKVLWVDFNILEDL</sequence>
<proteinExistence type="predicted"/>
<dbReference type="RefSeq" id="WP_216122422.1">
    <property type="nucleotide sequence ID" value="NZ_CP086239.1"/>
</dbReference>
<evidence type="ECO:0000313" key="2">
    <source>
        <dbReference type="Proteomes" id="UP001164733"/>
    </source>
</evidence>
<gene>
    <name evidence="1" type="ORF">LL038_03040</name>
</gene>
<name>A0AA47EJ94_9CLOT</name>